<dbReference type="CDD" id="cd19510">
    <property type="entry name" value="RecA-like_BCS1"/>
    <property type="match status" value="1"/>
</dbReference>
<keyword evidence="9" id="KW-0175">Coiled coil</keyword>
<dbReference type="InterPro" id="IPR003593">
    <property type="entry name" value="AAA+_ATPase"/>
</dbReference>
<dbReference type="InterPro" id="IPR027417">
    <property type="entry name" value="P-loop_NTPase"/>
</dbReference>
<evidence type="ECO:0000256" key="1">
    <source>
        <dbReference type="ARBA" id="ARBA00001946"/>
    </source>
</evidence>
<evidence type="ECO:0000256" key="5">
    <source>
        <dbReference type="ARBA" id="ARBA00022840"/>
    </source>
</evidence>
<evidence type="ECO:0000256" key="3">
    <source>
        <dbReference type="ARBA" id="ARBA00022741"/>
    </source>
</evidence>
<evidence type="ECO:0000256" key="6">
    <source>
        <dbReference type="ARBA" id="ARBA00022842"/>
    </source>
</evidence>
<dbReference type="Pfam" id="PF14363">
    <property type="entry name" value="AAA_assoc"/>
    <property type="match status" value="1"/>
</dbReference>
<evidence type="ECO:0000256" key="10">
    <source>
        <dbReference type="SAM" id="MobiDB-lite"/>
    </source>
</evidence>
<keyword evidence="4" id="KW-0378">Hydrolase</keyword>
<evidence type="ECO:0000313" key="12">
    <source>
        <dbReference type="EMBL" id="KAK9914064.1"/>
    </source>
</evidence>
<gene>
    <name evidence="12" type="ORF">M0R45_037862</name>
</gene>
<dbReference type="GO" id="GO:0006950">
    <property type="term" value="P:response to stress"/>
    <property type="evidence" value="ECO:0007669"/>
    <property type="project" value="UniProtKB-ARBA"/>
</dbReference>
<dbReference type="SUPFAM" id="SSF52540">
    <property type="entry name" value="P-loop containing nucleoside triphosphate hydrolases"/>
    <property type="match status" value="1"/>
</dbReference>
<accession>A0AAW1W0H1</accession>
<evidence type="ECO:0000259" key="11">
    <source>
        <dbReference type="SMART" id="SM00382"/>
    </source>
</evidence>
<dbReference type="InterPro" id="IPR003959">
    <property type="entry name" value="ATPase_AAA_core"/>
</dbReference>
<keyword evidence="6" id="KW-0460">Magnesium</keyword>
<comment type="similarity">
    <text evidence="2">Belongs to the AAA ATPase family. BCS1 subfamily.</text>
</comment>
<dbReference type="Proteomes" id="UP001457282">
    <property type="component" value="Unassembled WGS sequence"/>
</dbReference>
<feature type="compositionally biased region" description="Acidic residues" evidence="10">
    <location>
        <begin position="295"/>
        <end position="304"/>
    </location>
</feature>
<dbReference type="PROSITE" id="PS00674">
    <property type="entry name" value="AAA"/>
    <property type="match status" value="1"/>
</dbReference>
<dbReference type="InterPro" id="IPR058017">
    <property type="entry name" value="At3g28540-like_C"/>
</dbReference>
<dbReference type="GO" id="GO:0016887">
    <property type="term" value="F:ATP hydrolysis activity"/>
    <property type="evidence" value="ECO:0007669"/>
    <property type="project" value="InterPro"/>
</dbReference>
<dbReference type="Gene3D" id="3.40.50.300">
    <property type="entry name" value="P-loop containing nucleotide triphosphate hydrolases"/>
    <property type="match status" value="1"/>
</dbReference>
<dbReference type="GO" id="GO:0005524">
    <property type="term" value="F:ATP binding"/>
    <property type="evidence" value="ECO:0007669"/>
    <property type="project" value="UniProtKB-KW"/>
</dbReference>
<dbReference type="InterPro" id="IPR050747">
    <property type="entry name" value="Mitochondrial_chaperone_BCS1"/>
</dbReference>
<dbReference type="AlphaFoldDB" id="A0AAW1W0H1"/>
<dbReference type="FunFam" id="3.40.50.300:FF:001122">
    <property type="entry name" value="AAA-ATPase ASD, mitochondrial"/>
    <property type="match status" value="1"/>
</dbReference>
<dbReference type="InterPro" id="IPR003960">
    <property type="entry name" value="ATPase_AAA_CS"/>
</dbReference>
<dbReference type="EMBL" id="JBEDUW010000007">
    <property type="protein sequence ID" value="KAK9914064.1"/>
    <property type="molecule type" value="Genomic_DNA"/>
</dbReference>
<dbReference type="SMART" id="SM00382">
    <property type="entry name" value="AAA"/>
    <property type="match status" value="1"/>
</dbReference>
<dbReference type="Gene3D" id="6.10.280.40">
    <property type="match status" value="1"/>
</dbReference>
<evidence type="ECO:0000256" key="2">
    <source>
        <dbReference type="ARBA" id="ARBA00007448"/>
    </source>
</evidence>
<keyword evidence="13" id="KW-1185">Reference proteome</keyword>
<comment type="caution">
    <text evidence="12">The sequence shown here is derived from an EMBL/GenBank/DDBJ whole genome shotgun (WGS) entry which is preliminary data.</text>
</comment>
<evidence type="ECO:0000256" key="9">
    <source>
        <dbReference type="SAM" id="Coils"/>
    </source>
</evidence>
<keyword evidence="3 8" id="KW-0547">Nucleotide-binding</keyword>
<comment type="catalytic activity">
    <reaction evidence="7">
        <text>ATP + H2O = ADP + phosphate + H(+)</text>
        <dbReference type="Rhea" id="RHEA:13065"/>
        <dbReference type="ChEBI" id="CHEBI:15377"/>
        <dbReference type="ChEBI" id="CHEBI:15378"/>
        <dbReference type="ChEBI" id="CHEBI:30616"/>
        <dbReference type="ChEBI" id="CHEBI:43474"/>
        <dbReference type="ChEBI" id="CHEBI:456216"/>
    </reaction>
</comment>
<feature type="coiled-coil region" evidence="9">
    <location>
        <begin position="423"/>
        <end position="453"/>
    </location>
</feature>
<evidence type="ECO:0000256" key="4">
    <source>
        <dbReference type="ARBA" id="ARBA00022801"/>
    </source>
</evidence>
<dbReference type="Pfam" id="PF00004">
    <property type="entry name" value="AAA"/>
    <property type="match status" value="1"/>
</dbReference>
<feature type="region of interest" description="Disordered" evidence="10">
    <location>
        <begin position="292"/>
        <end position="313"/>
    </location>
</feature>
<dbReference type="PANTHER" id="PTHR23070">
    <property type="entry name" value="BCS1 AAA-TYPE ATPASE"/>
    <property type="match status" value="1"/>
</dbReference>
<name>A0AAW1W0H1_RUBAR</name>
<feature type="domain" description="AAA+ ATPase" evidence="11">
    <location>
        <begin position="223"/>
        <end position="369"/>
    </location>
</feature>
<evidence type="ECO:0000313" key="13">
    <source>
        <dbReference type="Proteomes" id="UP001457282"/>
    </source>
</evidence>
<protein>
    <recommendedName>
        <fullName evidence="11">AAA+ ATPase domain-containing protein</fullName>
    </recommendedName>
</protein>
<comment type="cofactor">
    <cofactor evidence="1">
        <name>Mg(2+)</name>
        <dbReference type="ChEBI" id="CHEBI:18420"/>
    </cofactor>
</comment>
<keyword evidence="5 8" id="KW-0067">ATP-binding</keyword>
<evidence type="ECO:0000256" key="8">
    <source>
        <dbReference type="RuleBase" id="RU003651"/>
    </source>
</evidence>
<reference evidence="12 13" key="1">
    <citation type="journal article" date="2023" name="G3 (Bethesda)">
        <title>A chromosome-length genome assembly and annotation of blackberry (Rubus argutus, cv. 'Hillquist').</title>
        <authorList>
            <person name="Bruna T."/>
            <person name="Aryal R."/>
            <person name="Dudchenko O."/>
            <person name="Sargent D.J."/>
            <person name="Mead D."/>
            <person name="Buti M."/>
            <person name="Cavallini A."/>
            <person name="Hytonen T."/>
            <person name="Andres J."/>
            <person name="Pham M."/>
            <person name="Weisz D."/>
            <person name="Mascagni F."/>
            <person name="Usai G."/>
            <person name="Natali L."/>
            <person name="Bassil N."/>
            <person name="Fernandez G.E."/>
            <person name="Lomsadze A."/>
            <person name="Armour M."/>
            <person name="Olukolu B."/>
            <person name="Poorten T."/>
            <person name="Britton C."/>
            <person name="Davik J."/>
            <person name="Ashrafi H."/>
            <person name="Aiden E.L."/>
            <person name="Borodovsky M."/>
            <person name="Worthington M."/>
        </authorList>
    </citation>
    <scope>NUCLEOTIDE SEQUENCE [LARGE SCALE GENOMIC DNA]</scope>
    <source>
        <strain evidence="12">PI 553951</strain>
    </source>
</reference>
<dbReference type="Pfam" id="PF25568">
    <property type="entry name" value="AAA_lid_At3g28540"/>
    <property type="match status" value="1"/>
</dbReference>
<evidence type="ECO:0000256" key="7">
    <source>
        <dbReference type="ARBA" id="ARBA00049360"/>
    </source>
</evidence>
<proteinExistence type="inferred from homology"/>
<organism evidence="12 13">
    <name type="scientific">Rubus argutus</name>
    <name type="common">Southern blackberry</name>
    <dbReference type="NCBI Taxonomy" id="59490"/>
    <lineage>
        <taxon>Eukaryota</taxon>
        <taxon>Viridiplantae</taxon>
        <taxon>Streptophyta</taxon>
        <taxon>Embryophyta</taxon>
        <taxon>Tracheophyta</taxon>
        <taxon>Spermatophyta</taxon>
        <taxon>Magnoliopsida</taxon>
        <taxon>eudicotyledons</taxon>
        <taxon>Gunneridae</taxon>
        <taxon>Pentapetalae</taxon>
        <taxon>rosids</taxon>
        <taxon>fabids</taxon>
        <taxon>Rosales</taxon>
        <taxon>Rosaceae</taxon>
        <taxon>Rosoideae</taxon>
        <taxon>Rosoideae incertae sedis</taxon>
        <taxon>Rubus</taxon>
    </lineage>
</organism>
<sequence>MSTLSTYASFAATVMFGRSIAEQIIPKQIRKYIFSFLMSSFFSSQLTFVVEEYTEVGERNQIYECVELYLRDKIGPETRSVRLSKTPKQKTTGFSLDDDQEVTDTFENFNVKWRYVCIEPKDGQSAEKRYYQLIFHKKHRGKVIDSYLANVYARAKDIKSGEKVLKIFTRSQHSHKFWESTILDHPSTFETLAMEPAEKKAIMDDLDLFVQRKEFYKKVGKAWKRGYLLYGPPGTGKSSLIGAMANYLQYNIYDLELTSISNNTELRKALLSTSNRSILVIEDIDCSLEIQNREADDEESDEDSSSSKKKTKQQQTVTLSGLLNFIDGLWSSCGDQRIIVFTTNYKDKLDPALLRPGRMDMHINMSYCTASGFKILASNYLGIQDSSPHPLYGEIEGLIESMEVTPAQVAGELQVSNDAHVALKGLLDFLKDLKKENDDKKKEAEKTKKLTKKRLLSLFRKKKEIT</sequence>
<dbReference type="InterPro" id="IPR025753">
    <property type="entry name" value="AAA_N_dom"/>
</dbReference>